<proteinExistence type="predicted"/>
<dbReference type="Proteomes" id="UP001054945">
    <property type="component" value="Unassembled WGS sequence"/>
</dbReference>
<keyword evidence="2" id="KW-1185">Reference proteome</keyword>
<gene>
    <name evidence="1" type="ORF">CEXT_57691</name>
</gene>
<evidence type="ECO:0000313" key="2">
    <source>
        <dbReference type="Proteomes" id="UP001054945"/>
    </source>
</evidence>
<dbReference type="EMBL" id="BPLR01014413">
    <property type="protein sequence ID" value="GIY68637.1"/>
    <property type="molecule type" value="Genomic_DNA"/>
</dbReference>
<evidence type="ECO:0000313" key="1">
    <source>
        <dbReference type="EMBL" id="GIY68637.1"/>
    </source>
</evidence>
<accession>A0AAV4VET2</accession>
<organism evidence="1 2">
    <name type="scientific">Caerostris extrusa</name>
    <name type="common">Bark spider</name>
    <name type="synonym">Caerostris bankana</name>
    <dbReference type="NCBI Taxonomy" id="172846"/>
    <lineage>
        <taxon>Eukaryota</taxon>
        <taxon>Metazoa</taxon>
        <taxon>Ecdysozoa</taxon>
        <taxon>Arthropoda</taxon>
        <taxon>Chelicerata</taxon>
        <taxon>Arachnida</taxon>
        <taxon>Araneae</taxon>
        <taxon>Araneomorphae</taxon>
        <taxon>Entelegynae</taxon>
        <taxon>Araneoidea</taxon>
        <taxon>Araneidae</taxon>
        <taxon>Caerostris</taxon>
    </lineage>
</organism>
<comment type="caution">
    <text evidence="1">The sequence shown here is derived from an EMBL/GenBank/DDBJ whole genome shotgun (WGS) entry which is preliminary data.</text>
</comment>
<reference evidence="1 2" key="1">
    <citation type="submission" date="2021-06" db="EMBL/GenBank/DDBJ databases">
        <title>Caerostris extrusa draft genome.</title>
        <authorList>
            <person name="Kono N."/>
            <person name="Arakawa K."/>
        </authorList>
    </citation>
    <scope>NUCLEOTIDE SEQUENCE [LARGE SCALE GENOMIC DNA]</scope>
</reference>
<dbReference type="AlphaFoldDB" id="A0AAV4VET2"/>
<sequence length="84" mass="9425">MSWSGPQTSQWPRVAKTTIYQQDAVGISLFLPEPKLLGFPILLLLLRSHEEENRLSVASVSFFGWSNNIPEPAPSPGFFRLVIL</sequence>
<protein>
    <submittedName>
        <fullName evidence="1">Uncharacterized protein</fullName>
    </submittedName>
</protein>
<name>A0AAV4VET2_CAEEX</name>